<proteinExistence type="predicted"/>
<dbReference type="InterPro" id="IPR027417">
    <property type="entry name" value="P-loop_NTPase"/>
</dbReference>
<dbReference type="InterPro" id="IPR004482">
    <property type="entry name" value="Mg_chelat-rel"/>
</dbReference>
<evidence type="ECO:0000259" key="3">
    <source>
        <dbReference type="PROSITE" id="PS50051"/>
    </source>
</evidence>
<dbReference type="AlphaFoldDB" id="A0A2M7U1S2"/>
<name>A0A2M7U1S2_9BACT</name>
<dbReference type="SUPFAM" id="SSF54211">
    <property type="entry name" value="Ribosomal protein S5 domain 2-like"/>
    <property type="match status" value="1"/>
</dbReference>
<dbReference type="InterPro" id="IPR014721">
    <property type="entry name" value="Ribsml_uS5_D2-typ_fold_subgr"/>
</dbReference>
<dbReference type="InterPro" id="IPR025158">
    <property type="entry name" value="Mg_chelat-rel_C"/>
</dbReference>
<keyword evidence="1" id="KW-0547">Nucleotide-binding</keyword>
<dbReference type="PANTHER" id="PTHR32039">
    <property type="entry name" value="MAGNESIUM-CHELATASE SUBUNIT CHLI"/>
    <property type="match status" value="1"/>
</dbReference>
<dbReference type="EMBL" id="PFOB01000004">
    <property type="protein sequence ID" value="PIZ64036.1"/>
    <property type="molecule type" value="Genomic_DNA"/>
</dbReference>
<dbReference type="NCBIfam" id="TIGR00368">
    <property type="entry name" value="YifB family Mg chelatase-like AAA ATPase"/>
    <property type="match status" value="1"/>
</dbReference>
<dbReference type="PRINTS" id="PR01657">
    <property type="entry name" value="MCMFAMILY"/>
</dbReference>
<feature type="domain" description="MCM C-terminal AAA(+) ATPase" evidence="3">
    <location>
        <begin position="293"/>
        <end position="388"/>
    </location>
</feature>
<comment type="caution">
    <text evidence="4">The sequence shown here is derived from an EMBL/GenBank/DDBJ whole genome shotgun (WGS) entry which is preliminary data.</text>
</comment>
<dbReference type="InterPro" id="IPR020568">
    <property type="entry name" value="Ribosomal_Su5_D2-typ_SF"/>
</dbReference>
<dbReference type="InterPro" id="IPR045006">
    <property type="entry name" value="CHLI-like"/>
</dbReference>
<reference evidence="5" key="1">
    <citation type="submission" date="2017-09" db="EMBL/GenBank/DDBJ databases">
        <title>Depth-based differentiation of microbial function through sediment-hosted aquifers and enrichment of novel symbionts in the deep terrestrial subsurface.</title>
        <authorList>
            <person name="Probst A.J."/>
            <person name="Ladd B."/>
            <person name="Jarett J.K."/>
            <person name="Geller-Mcgrath D.E."/>
            <person name="Sieber C.M.K."/>
            <person name="Emerson J.B."/>
            <person name="Anantharaman K."/>
            <person name="Thomas B.C."/>
            <person name="Malmstrom R."/>
            <person name="Stieglmeier M."/>
            <person name="Klingl A."/>
            <person name="Woyke T."/>
            <person name="Ryan C.M."/>
            <person name="Banfield J.F."/>
        </authorList>
    </citation>
    <scope>NUCLEOTIDE SEQUENCE [LARGE SCALE GENOMIC DNA]</scope>
</reference>
<accession>A0A2M7U1S2</accession>
<dbReference type="SUPFAM" id="SSF52540">
    <property type="entry name" value="P-loop containing nucleoside triphosphate hydrolases"/>
    <property type="match status" value="1"/>
</dbReference>
<dbReference type="PANTHER" id="PTHR32039:SF7">
    <property type="entry name" value="COMPETENCE PROTEIN COMM"/>
    <property type="match status" value="1"/>
</dbReference>
<dbReference type="Pfam" id="PF13335">
    <property type="entry name" value="Mg_chelatase_C"/>
    <property type="match status" value="1"/>
</dbReference>
<evidence type="ECO:0000313" key="5">
    <source>
        <dbReference type="Proteomes" id="UP000228503"/>
    </source>
</evidence>
<dbReference type="Pfam" id="PF01078">
    <property type="entry name" value="Mg_chelatase"/>
    <property type="match status" value="1"/>
</dbReference>
<sequence>MLAKALAGATIGLHGVLVTVEVDVAGRGFPTFTIVGLPNKSVDESKERVRTALTNTGYEMPDSRITVNMAPADVPKSGSAFDLAIAIGILAASGVISQSALENKMFLGELSLEGNVRKINGIVPLILLAQEEKIPEVIIPKENAEEASIFEDMIIYPVSNLQELIDHLLGRTLIQKFTSVSTCVDEEHLFFQHDFSQIKGQEQAKRALEIAAAGFHNIHLKGTPGAGKTLLSRSMPSILPRLEKQEMLEVAKIYSVVGELSDETFHGIRPFRSPHHTTSRVGLIGGGSTPMPGEISMAHRGVLFLDEFPEFPRNVLEAMRQPLEDGVVTVSRAAGTLTFPARFLLLAASNPCPCGYLGHPKKTCKCAPGMIMRYKKRLSGPLLDRIDLHIDVPPVEVDELSDEYQSESSKAVRSRVKKARNIQEKRFSADIHLFNSEMSSSDIKKYCVLSDDAQKMLKTAVERLALSARSYFKTIKVARTIADLEGFKEIESAHVAEALQYRAKEW</sequence>
<dbReference type="Gene3D" id="3.40.50.300">
    <property type="entry name" value="P-loop containing nucleotide triphosphate hydrolases"/>
    <property type="match status" value="1"/>
</dbReference>
<dbReference type="Pfam" id="PF13541">
    <property type="entry name" value="ChlI"/>
    <property type="match status" value="1"/>
</dbReference>
<dbReference type="InterPro" id="IPR001208">
    <property type="entry name" value="MCM_dom"/>
</dbReference>
<gene>
    <name evidence="4" type="ORF">COY16_00315</name>
</gene>
<keyword evidence="2" id="KW-0067">ATP-binding</keyword>
<evidence type="ECO:0000313" key="4">
    <source>
        <dbReference type="EMBL" id="PIZ64036.1"/>
    </source>
</evidence>
<dbReference type="PROSITE" id="PS50051">
    <property type="entry name" value="MCM_2"/>
    <property type="match status" value="1"/>
</dbReference>
<protein>
    <submittedName>
        <fullName evidence="4">Magnesium chelatase</fullName>
    </submittedName>
</protein>
<organism evidence="4 5">
    <name type="scientific">Candidatus Roizmanbacteria bacterium CG_4_10_14_0_2_um_filter_39_13</name>
    <dbReference type="NCBI Taxonomy" id="1974825"/>
    <lineage>
        <taxon>Bacteria</taxon>
        <taxon>Candidatus Roizmaniibacteriota</taxon>
    </lineage>
</organism>
<dbReference type="GO" id="GO:0005524">
    <property type="term" value="F:ATP binding"/>
    <property type="evidence" value="ECO:0007669"/>
    <property type="project" value="UniProtKB-KW"/>
</dbReference>
<evidence type="ECO:0000256" key="1">
    <source>
        <dbReference type="ARBA" id="ARBA00022741"/>
    </source>
</evidence>
<dbReference type="GO" id="GO:0003677">
    <property type="term" value="F:DNA binding"/>
    <property type="evidence" value="ECO:0007669"/>
    <property type="project" value="InterPro"/>
</dbReference>
<dbReference type="Proteomes" id="UP000228503">
    <property type="component" value="Unassembled WGS sequence"/>
</dbReference>
<dbReference type="InterPro" id="IPR000523">
    <property type="entry name" value="Mg_chelatse_chII-like_cat_dom"/>
</dbReference>
<evidence type="ECO:0000256" key="2">
    <source>
        <dbReference type="ARBA" id="ARBA00022840"/>
    </source>
</evidence>
<dbReference type="Gene3D" id="3.30.230.10">
    <property type="match status" value="1"/>
</dbReference>